<protein>
    <submittedName>
        <fullName evidence="2">Uncharacterized protein</fullName>
    </submittedName>
</protein>
<evidence type="ECO:0000313" key="2">
    <source>
        <dbReference type="EMBL" id="QKF94716.1"/>
    </source>
</evidence>
<feature type="transmembrane region" description="Helical" evidence="1">
    <location>
        <begin position="71"/>
        <end position="90"/>
    </location>
</feature>
<organism evidence="2 3">
    <name type="scientific">Fadolivirus FV1/VV64</name>
    <dbReference type="NCBI Taxonomy" id="3070911"/>
    <lineage>
        <taxon>Viruses</taxon>
        <taxon>Varidnaviria</taxon>
        <taxon>Bamfordvirae</taxon>
        <taxon>Nucleocytoviricota</taxon>
        <taxon>Megaviricetes</taxon>
        <taxon>Imitervirales</taxon>
        <taxon>Mimiviridae</taxon>
        <taxon>Klosneuvirinae</taxon>
        <taxon>Fadolivirus</taxon>
        <taxon>Fadolivirus algeromassiliense</taxon>
    </lineage>
</organism>
<sequence>MLKFLTVFLCVLSFTLLIETGLTHIIGNQLIATLLINSLTLVCVSDLKSAIWTSLSYIGIITYSLYRQYNIFLLISKLSLLFITDLIRLVDSYDLLFRAAIIIFIMSPLTSILIFIGLGNYIQSMVINDTTVQHVIDASVLIWMIPAIIHILSPFLGLDDEWVINIMNITGYHRLWHLAYLITMIVTTFMDGLILGCH</sequence>
<keyword evidence="1" id="KW-1133">Transmembrane helix</keyword>
<keyword evidence="1" id="KW-0472">Membrane</keyword>
<reference evidence="2 3" key="1">
    <citation type="submission" date="2020-04" db="EMBL/GenBank/DDBJ databases">
        <title>Advantages and limits of metagenomic assembly and binning of a giant virus.</title>
        <authorList>
            <person name="Schulz F."/>
            <person name="Andreani J."/>
            <person name="Francis R."/>
            <person name="Boudjemaa H."/>
            <person name="Bou Khalil J.Y."/>
            <person name="Lee J."/>
            <person name="La Scola B."/>
            <person name="Woyke T."/>
        </authorList>
    </citation>
    <scope>NUCLEOTIDE SEQUENCE [LARGE SCALE GENOMIC DNA]</scope>
    <source>
        <strain evidence="2 3">FV1/VV64</strain>
    </source>
</reference>
<feature type="transmembrane region" description="Helical" evidence="1">
    <location>
        <begin position="175"/>
        <end position="197"/>
    </location>
</feature>
<evidence type="ECO:0000256" key="1">
    <source>
        <dbReference type="SAM" id="Phobius"/>
    </source>
</evidence>
<feature type="transmembrane region" description="Helical" evidence="1">
    <location>
        <begin position="134"/>
        <end position="155"/>
    </location>
</feature>
<accession>A0A7D3V7Z0</accession>
<dbReference type="Proteomes" id="UP001162001">
    <property type="component" value="Segment"/>
</dbReference>
<evidence type="ECO:0000313" key="3">
    <source>
        <dbReference type="Proteomes" id="UP001162001"/>
    </source>
</evidence>
<feature type="transmembrane region" description="Helical" evidence="1">
    <location>
        <begin position="96"/>
        <end position="122"/>
    </location>
</feature>
<dbReference type="EMBL" id="MT418680">
    <property type="protein sequence ID" value="QKF94716.1"/>
    <property type="molecule type" value="Genomic_DNA"/>
</dbReference>
<feature type="transmembrane region" description="Helical" evidence="1">
    <location>
        <begin position="47"/>
        <end position="66"/>
    </location>
</feature>
<keyword evidence="3" id="KW-1185">Reference proteome</keyword>
<proteinExistence type="predicted"/>
<gene>
    <name evidence="2" type="ORF">Fadolivirus_1_1258</name>
</gene>
<keyword evidence="1" id="KW-0812">Transmembrane</keyword>
<name>A0A7D3V7Z0_9VIRU</name>